<dbReference type="Gramene" id="KQL01881">
    <property type="protein sequence ID" value="KQL01881"/>
    <property type="gene ID" value="SETIT_015875mg"/>
</dbReference>
<accession>K3YNN3</accession>
<dbReference type="AlphaFoldDB" id="K3YNN3"/>
<reference evidence="1" key="2">
    <citation type="submission" date="2018-08" db="UniProtKB">
        <authorList>
            <consortium name="EnsemblPlants"/>
        </authorList>
    </citation>
    <scope>IDENTIFICATION</scope>
    <source>
        <strain evidence="1">Yugu1</strain>
    </source>
</reference>
<dbReference type="InParanoid" id="K3YNN3"/>
<organism evidence="1 2">
    <name type="scientific">Setaria italica</name>
    <name type="common">Foxtail millet</name>
    <name type="synonym">Panicum italicum</name>
    <dbReference type="NCBI Taxonomy" id="4555"/>
    <lineage>
        <taxon>Eukaryota</taxon>
        <taxon>Viridiplantae</taxon>
        <taxon>Streptophyta</taxon>
        <taxon>Embryophyta</taxon>
        <taxon>Tracheophyta</taxon>
        <taxon>Spermatophyta</taxon>
        <taxon>Magnoliopsida</taxon>
        <taxon>Liliopsida</taxon>
        <taxon>Poales</taxon>
        <taxon>Poaceae</taxon>
        <taxon>PACMAD clade</taxon>
        <taxon>Panicoideae</taxon>
        <taxon>Panicodae</taxon>
        <taxon>Paniceae</taxon>
        <taxon>Cenchrinae</taxon>
        <taxon>Setaria</taxon>
    </lineage>
</organism>
<evidence type="ECO:0000313" key="1">
    <source>
        <dbReference type="EnsemblPlants" id="KQL01881"/>
    </source>
</evidence>
<reference evidence="2" key="1">
    <citation type="journal article" date="2012" name="Nat. Biotechnol.">
        <title>Reference genome sequence of the model plant Setaria.</title>
        <authorList>
            <person name="Bennetzen J.L."/>
            <person name="Schmutz J."/>
            <person name="Wang H."/>
            <person name="Percifield R."/>
            <person name="Hawkins J."/>
            <person name="Pontaroli A.C."/>
            <person name="Estep M."/>
            <person name="Feng L."/>
            <person name="Vaughn J.N."/>
            <person name="Grimwood J."/>
            <person name="Jenkins J."/>
            <person name="Barry K."/>
            <person name="Lindquist E."/>
            <person name="Hellsten U."/>
            <person name="Deshpande S."/>
            <person name="Wang X."/>
            <person name="Wu X."/>
            <person name="Mitros T."/>
            <person name="Triplett J."/>
            <person name="Yang X."/>
            <person name="Ye C.Y."/>
            <person name="Mauro-Herrera M."/>
            <person name="Wang L."/>
            <person name="Li P."/>
            <person name="Sharma M."/>
            <person name="Sharma R."/>
            <person name="Ronald P.C."/>
            <person name="Panaud O."/>
            <person name="Kellogg E.A."/>
            <person name="Brutnell T.P."/>
            <person name="Doust A.N."/>
            <person name="Tuskan G.A."/>
            <person name="Rokhsar D."/>
            <person name="Devos K.M."/>
        </authorList>
    </citation>
    <scope>NUCLEOTIDE SEQUENCE [LARGE SCALE GENOMIC DNA]</scope>
    <source>
        <strain evidence="2">cv. Yugu1</strain>
    </source>
</reference>
<dbReference type="HOGENOM" id="CLU_2709517_0_0_1"/>
<name>K3YNN3_SETIT</name>
<dbReference type="EnsemblPlants" id="KQL01881">
    <property type="protein sequence ID" value="KQL01881"/>
    <property type="gene ID" value="SETIT_015875mg"/>
</dbReference>
<evidence type="ECO:0000313" key="2">
    <source>
        <dbReference type="Proteomes" id="UP000004995"/>
    </source>
</evidence>
<sequence>MPINCFCLSSNKVASEQIRSTPQRKSLVPFSIDISVPRVPLGIGGALYSAASQQLTWLVRAQEKHRCGLHYWW</sequence>
<dbReference type="Proteomes" id="UP000004995">
    <property type="component" value="Unassembled WGS sequence"/>
</dbReference>
<dbReference type="EMBL" id="AGNK02003867">
    <property type="status" value="NOT_ANNOTATED_CDS"/>
    <property type="molecule type" value="Genomic_DNA"/>
</dbReference>
<protein>
    <submittedName>
        <fullName evidence="1">Uncharacterized protein</fullName>
    </submittedName>
</protein>
<proteinExistence type="predicted"/>
<keyword evidence="2" id="KW-1185">Reference proteome</keyword>